<accession>A0AAD9RDQ0</accession>
<keyword evidence="2" id="KW-1185">Reference proteome</keyword>
<gene>
    <name evidence="1" type="ORF">KPH14_000008</name>
</gene>
<name>A0AAD9RDQ0_9HYME</name>
<comment type="caution">
    <text evidence="1">The sequence shown here is derived from an EMBL/GenBank/DDBJ whole genome shotgun (WGS) entry which is preliminary data.</text>
</comment>
<evidence type="ECO:0000313" key="2">
    <source>
        <dbReference type="Proteomes" id="UP001258017"/>
    </source>
</evidence>
<reference evidence="1" key="1">
    <citation type="submission" date="2021-08" db="EMBL/GenBank/DDBJ databases">
        <authorList>
            <person name="Misof B."/>
            <person name="Oliver O."/>
            <person name="Podsiadlowski L."/>
            <person name="Donath A."/>
            <person name="Peters R."/>
            <person name="Mayer C."/>
            <person name="Rust J."/>
            <person name="Gunkel S."/>
            <person name="Lesny P."/>
            <person name="Martin S."/>
            <person name="Oeyen J.P."/>
            <person name="Petersen M."/>
            <person name="Panagiotis P."/>
            <person name="Wilbrandt J."/>
            <person name="Tanja T."/>
        </authorList>
    </citation>
    <scope>NUCLEOTIDE SEQUENCE</scope>
    <source>
        <strain evidence="1">GBR_01_08_01A</strain>
        <tissue evidence="1">Thorax + abdomen</tissue>
    </source>
</reference>
<reference evidence="1" key="2">
    <citation type="journal article" date="2023" name="Commun. Biol.">
        <title>Intrasexual cuticular hydrocarbon dimorphism in a wasp sheds light on hydrocarbon biosynthesis genes in Hymenoptera.</title>
        <authorList>
            <person name="Moris V.C."/>
            <person name="Podsiadlowski L."/>
            <person name="Martin S."/>
            <person name="Oeyen J.P."/>
            <person name="Donath A."/>
            <person name="Petersen M."/>
            <person name="Wilbrandt J."/>
            <person name="Misof B."/>
            <person name="Liedtke D."/>
            <person name="Thamm M."/>
            <person name="Scheiner R."/>
            <person name="Schmitt T."/>
            <person name="Niehuis O."/>
        </authorList>
    </citation>
    <scope>NUCLEOTIDE SEQUENCE</scope>
    <source>
        <strain evidence="1">GBR_01_08_01A</strain>
    </source>
</reference>
<evidence type="ECO:0000313" key="1">
    <source>
        <dbReference type="EMBL" id="KAK2577764.1"/>
    </source>
</evidence>
<sequence>SIKNILEFTWLIERKLRDTKLRGAFPGSPAS</sequence>
<dbReference type="EMBL" id="JAIFRP010001485">
    <property type="protein sequence ID" value="KAK2577764.1"/>
    <property type="molecule type" value="Genomic_DNA"/>
</dbReference>
<protein>
    <submittedName>
        <fullName evidence="1">Uncharacterized protein</fullName>
    </submittedName>
</protein>
<proteinExistence type="predicted"/>
<organism evidence="1 2">
    <name type="scientific">Odynerus spinipes</name>
    <dbReference type="NCBI Taxonomy" id="1348599"/>
    <lineage>
        <taxon>Eukaryota</taxon>
        <taxon>Metazoa</taxon>
        <taxon>Ecdysozoa</taxon>
        <taxon>Arthropoda</taxon>
        <taxon>Hexapoda</taxon>
        <taxon>Insecta</taxon>
        <taxon>Pterygota</taxon>
        <taxon>Neoptera</taxon>
        <taxon>Endopterygota</taxon>
        <taxon>Hymenoptera</taxon>
        <taxon>Apocrita</taxon>
        <taxon>Aculeata</taxon>
        <taxon>Vespoidea</taxon>
        <taxon>Vespidae</taxon>
        <taxon>Eumeninae</taxon>
        <taxon>Odynerus</taxon>
    </lineage>
</organism>
<dbReference type="Proteomes" id="UP001258017">
    <property type="component" value="Unassembled WGS sequence"/>
</dbReference>
<dbReference type="AlphaFoldDB" id="A0AAD9RDQ0"/>
<feature type="non-terminal residue" evidence="1">
    <location>
        <position position="1"/>
    </location>
</feature>